<feature type="domain" description="Protein kinase" evidence="1">
    <location>
        <begin position="416"/>
        <end position="660"/>
    </location>
</feature>
<dbReference type="Pfam" id="PF00069">
    <property type="entry name" value="Pkinase"/>
    <property type="match status" value="1"/>
</dbReference>
<name>A0A8H3GYH1_9AGAM</name>
<dbReference type="Pfam" id="PF13424">
    <property type="entry name" value="TPR_12"/>
    <property type="match status" value="3"/>
</dbReference>
<dbReference type="Gene3D" id="1.25.40.10">
    <property type="entry name" value="Tetratricopeptide repeat domain"/>
    <property type="match status" value="3"/>
</dbReference>
<dbReference type="EMBL" id="CAJMWZ010003331">
    <property type="protein sequence ID" value="CAE6472771.1"/>
    <property type="molecule type" value="Genomic_DNA"/>
</dbReference>
<sequence>MHYLAVTYGEMGRLADAAEWHQQVLPLRKHLLGPQNAATLATMNHLAVTYTDLGRLGEAEELYSQLLEVHRRLGEAEELYSQLLEVHRRLHGLENKDTLRMAYYLATTQVGLQKWLEAEKLLLEVLPIFDRVLGKSHSHSMTGLSLLASTYEHTGCWTDAEQYEKELLVRRRQTQGESHPDTLTTMHSLSIVYQYQRRWQEVDSIEESIQHLNLAPSDSSPQTAWYSAVTRPLVSTGQTNLAPQSGGSSQSTDTAALTKILGPDHPESIACLEGDAIALIEQERWEEAKTILTDVLAQRRRVQGNGHPFTIQTISNLASVYQSQSENESAIDLFKTALTELGRNQYATDERIRADIQRRLSDLHTEMQVLLRPPHLPGVLEHGRKRLIAATITPEEVMAYLTSVRCPDLTNSIDESKCGDPIQRGGFGEVSRGMLHDGRMIALKYMREDRSKRLKYLARELYSWSKTRHQNVLELFGLAHFRGNIVMVSPWMEFGNLRDYLEQHSGIDRLAVVIQVVEGVAYIHNVPMIHGDIKAANIFVSKDGIAKIGDFGTSTFQGDQSIGFSSTMNVLVGTFRWMAPEMFRENSACSREADVYALGMTILEIITGKVPFPNAKVSCGCRYPRLLIELLERCPLIGLLLHFDSAAKARKVRSEASHVN</sequence>
<reference evidence="2" key="1">
    <citation type="submission" date="2021-01" db="EMBL/GenBank/DDBJ databases">
        <authorList>
            <person name="Kaushik A."/>
        </authorList>
    </citation>
    <scope>NUCLEOTIDE SEQUENCE</scope>
    <source>
        <strain evidence="2">Type strain: AG8-Rh-89/</strain>
    </source>
</reference>
<evidence type="ECO:0000313" key="3">
    <source>
        <dbReference type="Proteomes" id="UP000663850"/>
    </source>
</evidence>
<dbReference type="AlphaFoldDB" id="A0A8H3GYH1"/>
<evidence type="ECO:0000313" key="2">
    <source>
        <dbReference type="EMBL" id="CAE6472771.1"/>
    </source>
</evidence>
<dbReference type="GO" id="GO:0004672">
    <property type="term" value="F:protein kinase activity"/>
    <property type="evidence" value="ECO:0007669"/>
    <property type="project" value="InterPro"/>
</dbReference>
<dbReference type="GO" id="GO:0005524">
    <property type="term" value="F:ATP binding"/>
    <property type="evidence" value="ECO:0007669"/>
    <property type="project" value="InterPro"/>
</dbReference>
<dbReference type="SMART" id="SM00028">
    <property type="entry name" value="TPR"/>
    <property type="match status" value="2"/>
</dbReference>
<dbReference type="SUPFAM" id="SSF56112">
    <property type="entry name" value="Protein kinase-like (PK-like)"/>
    <property type="match status" value="1"/>
</dbReference>
<dbReference type="Proteomes" id="UP000663850">
    <property type="component" value="Unassembled WGS sequence"/>
</dbReference>
<dbReference type="InterPro" id="IPR000719">
    <property type="entry name" value="Prot_kinase_dom"/>
</dbReference>
<gene>
    <name evidence="2" type="ORF">RDB_LOCUS64682</name>
</gene>
<dbReference type="SUPFAM" id="SSF48452">
    <property type="entry name" value="TPR-like"/>
    <property type="match status" value="3"/>
</dbReference>
<dbReference type="PANTHER" id="PTHR46082">
    <property type="entry name" value="ATP/GTP-BINDING PROTEIN-RELATED"/>
    <property type="match status" value="1"/>
</dbReference>
<comment type="caution">
    <text evidence="2">The sequence shown here is derived from an EMBL/GenBank/DDBJ whole genome shotgun (WGS) entry which is preliminary data.</text>
</comment>
<dbReference type="PROSITE" id="PS50011">
    <property type="entry name" value="PROTEIN_KINASE_DOM"/>
    <property type="match status" value="1"/>
</dbReference>
<organism evidence="2 3">
    <name type="scientific">Rhizoctonia solani</name>
    <dbReference type="NCBI Taxonomy" id="456999"/>
    <lineage>
        <taxon>Eukaryota</taxon>
        <taxon>Fungi</taxon>
        <taxon>Dikarya</taxon>
        <taxon>Basidiomycota</taxon>
        <taxon>Agaricomycotina</taxon>
        <taxon>Agaricomycetes</taxon>
        <taxon>Cantharellales</taxon>
        <taxon>Ceratobasidiaceae</taxon>
        <taxon>Rhizoctonia</taxon>
    </lineage>
</organism>
<evidence type="ECO:0000259" key="1">
    <source>
        <dbReference type="PROSITE" id="PS50011"/>
    </source>
</evidence>
<proteinExistence type="predicted"/>
<accession>A0A8H3GYH1</accession>
<dbReference type="InterPro" id="IPR011009">
    <property type="entry name" value="Kinase-like_dom_sf"/>
</dbReference>
<dbReference type="SMART" id="SM00220">
    <property type="entry name" value="S_TKc"/>
    <property type="match status" value="1"/>
</dbReference>
<dbReference type="InterPro" id="IPR008271">
    <property type="entry name" value="Ser/Thr_kinase_AS"/>
</dbReference>
<protein>
    <recommendedName>
        <fullName evidence="1">Protein kinase domain-containing protein</fullName>
    </recommendedName>
</protein>
<dbReference type="PANTHER" id="PTHR46082:SF6">
    <property type="entry name" value="AAA+ ATPASE DOMAIN-CONTAINING PROTEIN-RELATED"/>
    <property type="match status" value="1"/>
</dbReference>
<dbReference type="Gene3D" id="1.10.510.10">
    <property type="entry name" value="Transferase(Phosphotransferase) domain 1"/>
    <property type="match status" value="1"/>
</dbReference>
<dbReference type="InterPro" id="IPR019734">
    <property type="entry name" value="TPR_rpt"/>
</dbReference>
<dbReference type="InterPro" id="IPR053137">
    <property type="entry name" value="NLR-like"/>
</dbReference>
<dbReference type="PROSITE" id="PS00108">
    <property type="entry name" value="PROTEIN_KINASE_ST"/>
    <property type="match status" value="1"/>
</dbReference>
<dbReference type="InterPro" id="IPR011990">
    <property type="entry name" value="TPR-like_helical_dom_sf"/>
</dbReference>